<reference evidence="1 2" key="1">
    <citation type="submission" date="2020-08" db="EMBL/GenBank/DDBJ databases">
        <title>Genomic Encyclopedia of Type Strains, Phase IV (KMG-IV): sequencing the most valuable type-strain genomes for metagenomic binning, comparative biology and taxonomic classification.</title>
        <authorList>
            <person name="Goeker M."/>
        </authorList>
    </citation>
    <scope>NUCLEOTIDE SEQUENCE [LARGE SCALE GENOMIC DNA]</scope>
    <source>
        <strain evidence="1 2">DSM 100211</strain>
    </source>
</reference>
<dbReference type="Proteomes" id="UP000574761">
    <property type="component" value="Unassembled WGS sequence"/>
</dbReference>
<organism evidence="1 2">
    <name type="scientific">Mycoplana azooxidifex</name>
    <dbReference type="NCBI Taxonomy" id="1636188"/>
    <lineage>
        <taxon>Bacteria</taxon>
        <taxon>Pseudomonadati</taxon>
        <taxon>Pseudomonadota</taxon>
        <taxon>Alphaproteobacteria</taxon>
        <taxon>Hyphomicrobiales</taxon>
        <taxon>Rhizobiaceae</taxon>
        <taxon>Mycoplana</taxon>
    </lineage>
</organism>
<protein>
    <submittedName>
        <fullName evidence="1">Uncharacterized protein</fullName>
    </submittedName>
</protein>
<dbReference type="EMBL" id="JACIEE010000006">
    <property type="protein sequence ID" value="MBB3977803.1"/>
    <property type="molecule type" value="Genomic_DNA"/>
</dbReference>
<proteinExistence type="predicted"/>
<name>A0A7W6DDI8_9HYPH</name>
<evidence type="ECO:0000313" key="2">
    <source>
        <dbReference type="Proteomes" id="UP000574761"/>
    </source>
</evidence>
<sequence>MQAAHIIHAYIALHKTDLSDYIVNIGSGMIENKETRAQTSSADRLLKKWKRPTT</sequence>
<gene>
    <name evidence="1" type="ORF">GGQ64_003017</name>
</gene>
<evidence type="ECO:0000313" key="1">
    <source>
        <dbReference type="EMBL" id="MBB3977803.1"/>
    </source>
</evidence>
<accession>A0A7W6DDI8</accession>
<keyword evidence="2" id="KW-1185">Reference proteome</keyword>
<dbReference type="AlphaFoldDB" id="A0A7W6DDI8"/>
<comment type="caution">
    <text evidence="1">The sequence shown here is derived from an EMBL/GenBank/DDBJ whole genome shotgun (WGS) entry which is preliminary data.</text>
</comment>